<keyword evidence="4 11" id="KW-0489">Methyltransferase</keyword>
<evidence type="ECO:0000256" key="3">
    <source>
        <dbReference type="ARBA" id="ARBA00011918"/>
    </source>
</evidence>
<dbReference type="InterPro" id="IPR036217">
    <property type="entry name" value="MethylDNA_cys_MeTrfase_DNAb"/>
</dbReference>
<evidence type="ECO:0000256" key="2">
    <source>
        <dbReference type="ARBA" id="ARBA00008711"/>
    </source>
</evidence>
<name>A0A0X3TXM8_9RHOB</name>
<dbReference type="NCBIfam" id="TIGR00589">
    <property type="entry name" value="ogt"/>
    <property type="match status" value="1"/>
</dbReference>
<reference evidence="11 12" key="1">
    <citation type="submission" date="2015-12" db="EMBL/GenBank/DDBJ databases">
        <authorList>
            <person name="Shamseldin A."/>
            <person name="Moawad H."/>
            <person name="Abd El-Rahim W.M."/>
            <person name="Sadowsky M.J."/>
        </authorList>
    </citation>
    <scope>NUCLEOTIDE SEQUENCE [LARGE SCALE GENOMIC DNA]</scope>
    <source>
        <strain evidence="11 12">ZGT118</strain>
    </source>
</reference>
<dbReference type="Proteomes" id="UP000053791">
    <property type="component" value="Unassembled WGS sequence"/>
</dbReference>
<dbReference type="RefSeq" id="WP_068345639.1">
    <property type="nucleotide sequence ID" value="NZ_LQBQ01000012.1"/>
</dbReference>
<keyword evidence="6" id="KW-0227">DNA damage</keyword>
<comment type="catalytic activity">
    <reaction evidence="8">
        <text>a 6-O-methyl-2'-deoxyguanosine in DNA + L-cysteinyl-[protein] = S-methyl-L-cysteinyl-[protein] + a 2'-deoxyguanosine in DNA</text>
        <dbReference type="Rhea" id="RHEA:24000"/>
        <dbReference type="Rhea" id="RHEA-COMP:10131"/>
        <dbReference type="Rhea" id="RHEA-COMP:10132"/>
        <dbReference type="Rhea" id="RHEA-COMP:11367"/>
        <dbReference type="Rhea" id="RHEA-COMP:11368"/>
        <dbReference type="ChEBI" id="CHEBI:29950"/>
        <dbReference type="ChEBI" id="CHEBI:82612"/>
        <dbReference type="ChEBI" id="CHEBI:85445"/>
        <dbReference type="ChEBI" id="CHEBI:85448"/>
        <dbReference type="EC" id="2.1.1.63"/>
    </reaction>
</comment>
<dbReference type="Pfam" id="PF01035">
    <property type="entry name" value="DNA_binding_1"/>
    <property type="match status" value="1"/>
</dbReference>
<evidence type="ECO:0000256" key="1">
    <source>
        <dbReference type="ARBA" id="ARBA00001286"/>
    </source>
</evidence>
<dbReference type="PANTHER" id="PTHR10815">
    <property type="entry name" value="METHYLATED-DNA--PROTEIN-CYSTEINE METHYLTRANSFERASE"/>
    <property type="match status" value="1"/>
</dbReference>
<evidence type="ECO:0000313" key="11">
    <source>
        <dbReference type="EMBL" id="KUJ80412.1"/>
    </source>
</evidence>
<dbReference type="EC" id="2.1.1.63" evidence="3"/>
<comment type="caution">
    <text evidence="11">The sequence shown here is derived from an EMBL/GenBank/DDBJ whole genome shotgun (WGS) entry which is preliminary data.</text>
</comment>
<feature type="domain" description="Methylguanine DNA methyltransferase ribonuclease-like" evidence="10">
    <location>
        <begin position="6"/>
        <end position="62"/>
    </location>
</feature>
<dbReference type="Gene3D" id="3.30.160.70">
    <property type="entry name" value="Methylated DNA-protein cysteine methyltransferase domain"/>
    <property type="match status" value="1"/>
</dbReference>
<dbReference type="InterPro" id="IPR014048">
    <property type="entry name" value="MethylDNA_cys_MeTrfase_DNA-bd"/>
</dbReference>
<sequence>MPRICIDTQFGRLCIEESEGAIVRLAWGGEDDAPDSALLREAARQMRAYADGQLQRFDLPLKVSGSDFQNNVCHAMRSIPFGETRTYGDLAAELVYSAQAVGQGCGGNPIPVIIPCHRVLGANGLGGFSGGSGIETKVALLRHEGAAGLLI</sequence>
<dbReference type="CDD" id="cd06445">
    <property type="entry name" value="ATase"/>
    <property type="match status" value="1"/>
</dbReference>
<dbReference type="SUPFAM" id="SSF46767">
    <property type="entry name" value="Methylated DNA-protein cysteine methyltransferase, C-terminal domain"/>
    <property type="match status" value="1"/>
</dbReference>
<dbReference type="InterPro" id="IPR036388">
    <property type="entry name" value="WH-like_DNA-bd_sf"/>
</dbReference>
<dbReference type="PROSITE" id="PS00374">
    <property type="entry name" value="MGMT"/>
    <property type="match status" value="1"/>
</dbReference>
<dbReference type="GO" id="GO:0032259">
    <property type="term" value="P:methylation"/>
    <property type="evidence" value="ECO:0007669"/>
    <property type="project" value="UniProtKB-KW"/>
</dbReference>
<dbReference type="AlphaFoldDB" id="A0A0X3TXM8"/>
<proteinExistence type="inferred from homology"/>
<evidence type="ECO:0000313" key="12">
    <source>
        <dbReference type="Proteomes" id="UP000053791"/>
    </source>
</evidence>
<dbReference type="Gene3D" id="1.10.10.10">
    <property type="entry name" value="Winged helix-like DNA-binding domain superfamily/Winged helix DNA-binding domain"/>
    <property type="match status" value="1"/>
</dbReference>
<dbReference type="InterPro" id="IPR008332">
    <property type="entry name" value="MethylG_MeTrfase_N"/>
</dbReference>
<dbReference type="FunFam" id="1.10.10.10:FF:000214">
    <property type="entry name" value="Methylated-DNA--protein-cysteine methyltransferase"/>
    <property type="match status" value="1"/>
</dbReference>
<evidence type="ECO:0000256" key="6">
    <source>
        <dbReference type="ARBA" id="ARBA00022763"/>
    </source>
</evidence>
<dbReference type="Pfam" id="PF02870">
    <property type="entry name" value="Methyltransf_1N"/>
    <property type="match status" value="1"/>
</dbReference>
<dbReference type="GO" id="GO:0006281">
    <property type="term" value="P:DNA repair"/>
    <property type="evidence" value="ECO:0007669"/>
    <property type="project" value="UniProtKB-KW"/>
</dbReference>
<evidence type="ECO:0000256" key="5">
    <source>
        <dbReference type="ARBA" id="ARBA00022679"/>
    </source>
</evidence>
<evidence type="ECO:0000256" key="7">
    <source>
        <dbReference type="ARBA" id="ARBA00023204"/>
    </source>
</evidence>
<dbReference type="InterPro" id="IPR036631">
    <property type="entry name" value="MGMT_N_sf"/>
</dbReference>
<dbReference type="EMBL" id="LQBQ01000012">
    <property type="protein sequence ID" value="KUJ80412.1"/>
    <property type="molecule type" value="Genomic_DNA"/>
</dbReference>
<organism evidence="11 12">
    <name type="scientific">Ruegeria marisrubri</name>
    <dbReference type="NCBI Taxonomy" id="1685379"/>
    <lineage>
        <taxon>Bacteria</taxon>
        <taxon>Pseudomonadati</taxon>
        <taxon>Pseudomonadota</taxon>
        <taxon>Alphaproteobacteria</taxon>
        <taxon>Rhodobacterales</taxon>
        <taxon>Roseobacteraceae</taxon>
        <taxon>Ruegeria</taxon>
    </lineage>
</organism>
<evidence type="ECO:0000256" key="8">
    <source>
        <dbReference type="ARBA" id="ARBA00049348"/>
    </source>
</evidence>
<dbReference type="InterPro" id="IPR001497">
    <property type="entry name" value="MethylDNA_cys_MeTrfase_AS"/>
</dbReference>
<dbReference type="STRING" id="1685379.AVO45_05000"/>
<keyword evidence="7" id="KW-0234">DNA repair</keyword>
<evidence type="ECO:0000256" key="4">
    <source>
        <dbReference type="ARBA" id="ARBA00022603"/>
    </source>
</evidence>
<comment type="similarity">
    <text evidence="2">Belongs to the MGMT family.</text>
</comment>
<gene>
    <name evidence="11" type="ORF">AVO45_05000</name>
</gene>
<dbReference type="OrthoDB" id="9802228at2"/>
<keyword evidence="12" id="KW-1185">Reference proteome</keyword>
<protein>
    <recommendedName>
        <fullName evidence="3">methylated-DNA--[protein]-cysteine S-methyltransferase</fullName>
        <ecNumber evidence="3">2.1.1.63</ecNumber>
    </recommendedName>
</protein>
<comment type="catalytic activity">
    <reaction evidence="1">
        <text>a 4-O-methyl-thymidine in DNA + L-cysteinyl-[protein] = a thymidine in DNA + S-methyl-L-cysteinyl-[protein]</text>
        <dbReference type="Rhea" id="RHEA:53428"/>
        <dbReference type="Rhea" id="RHEA-COMP:10131"/>
        <dbReference type="Rhea" id="RHEA-COMP:10132"/>
        <dbReference type="Rhea" id="RHEA-COMP:13555"/>
        <dbReference type="Rhea" id="RHEA-COMP:13556"/>
        <dbReference type="ChEBI" id="CHEBI:29950"/>
        <dbReference type="ChEBI" id="CHEBI:82612"/>
        <dbReference type="ChEBI" id="CHEBI:137386"/>
        <dbReference type="ChEBI" id="CHEBI:137387"/>
        <dbReference type="EC" id="2.1.1.63"/>
    </reaction>
</comment>
<dbReference type="PANTHER" id="PTHR10815:SF13">
    <property type="entry name" value="METHYLATED-DNA--PROTEIN-CYSTEINE METHYLTRANSFERASE"/>
    <property type="match status" value="1"/>
</dbReference>
<feature type="domain" description="Methylated-DNA-[protein]-cysteine S-methyltransferase DNA binding" evidence="9">
    <location>
        <begin position="67"/>
        <end position="146"/>
    </location>
</feature>
<dbReference type="SUPFAM" id="SSF53155">
    <property type="entry name" value="Methylated DNA-protein cysteine methyltransferase domain"/>
    <property type="match status" value="1"/>
</dbReference>
<dbReference type="GO" id="GO:0003908">
    <property type="term" value="F:methylated-DNA-[protein]-cysteine S-methyltransferase activity"/>
    <property type="evidence" value="ECO:0007669"/>
    <property type="project" value="UniProtKB-EC"/>
</dbReference>
<evidence type="ECO:0000259" key="9">
    <source>
        <dbReference type="Pfam" id="PF01035"/>
    </source>
</evidence>
<keyword evidence="5 11" id="KW-0808">Transferase</keyword>
<accession>A0A0X3TXM8</accession>
<evidence type="ECO:0000259" key="10">
    <source>
        <dbReference type="Pfam" id="PF02870"/>
    </source>
</evidence>